<dbReference type="EMBL" id="PDCK01000040">
    <property type="protein sequence ID" value="PRQ47018.1"/>
    <property type="molecule type" value="Genomic_DNA"/>
</dbReference>
<evidence type="ECO:0008006" key="6">
    <source>
        <dbReference type="Google" id="ProtNLM"/>
    </source>
</evidence>
<protein>
    <recommendedName>
        <fullName evidence="6">DUF4218 domain-containing protein</fullName>
    </recommendedName>
</protein>
<evidence type="ECO:0000313" key="5">
    <source>
        <dbReference type="Proteomes" id="UP000238479"/>
    </source>
</evidence>
<dbReference type="PANTHER" id="PTHR48258">
    <property type="entry name" value="DUF4218 DOMAIN-CONTAINING PROTEIN-RELATED"/>
    <property type="match status" value="1"/>
</dbReference>
<organism evidence="4 5">
    <name type="scientific">Rosa chinensis</name>
    <name type="common">China rose</name>
    <dbReference type="NCBI Taxonomy" id="74649"/>
    <lineage>
        <taxon>Eukaryota</taxon>
        <taxon>Viridiplantae</taxon>
        <taxon>Streptophyta</taxon>
        <taxon>Embryophyta</taxon>
        <taxon>Tracheophyta</taxon>
        <taxon>Spermatophyta</taxon>
        <taxon>Magnoliopsida</taxon>
        <taxon>eudicotyledons</taxon>
        <taxon>Gunneridae</taxon>
        <taxon>Pentapetalae</taxon>
        <taxon>rosids</taxon>
        <taxon>fabids</taxon>
        <taxon>Rosales</taxon>
        <taxon>Rosaceae</taxon>
        <taxon>Rosoideae</taxon>
        <taxon>Rosoideae incertae sedis</taxon>
        <taxon>Rosa</taxon>
    </lineage>
</organism>
<evidence type="ECO:0000256" key="1">
    <source>
        <dbReference type="SAM" id="MobiDB-lite"/>
    </source>
</evidence>
<feature type="compositionally biased region" description="Low complexity" evidence="1">
    <location>
        <begin position="557"/>
        <end position="566"/>
    </location>
</feature>
<dbReference type="Gramene" id="PRQ47018">
    <property type="protein sequence ID" value="PRQ47018"/>
    <property type="gene ID" value="RchiOBHm_Chr2g0095191"/>
</dbReference>
<accession>A0A2P6RKQ4</accession>
<dbReference type="Pfam" id="PF13960">
    <property type="entry name" value="DUF4218"/>
    <property type="match status" value="1"/>
</dbReference>
<dbReference type="AlphaFoldDB" id="A0A2P6RKQ4"/>
<proteinExistence type="predicted"/>
<dbReference type="Pfam" id="PF13952">
    <property type="entry name" value="DUF4216"/>
    <property type="match status" value="1"/>
</dbReference>
<name>A0A2P6RKQ4_ROSCH</name>
<reference evidence="4 5" key="1">
    <citation type="journal article" date="2018" name="Nat. Genet.">
        <title>The Rosa genome provides new insights in the design of modern roses.</title>
        <authorList>
            <person name="Bendahmane M."/>
        </authorList>
    </citation>
    <scope>NUCLEOTIDE SEQUENCE [LARGE SCALE GENOMIC DNA]</scope>
    <source>
        <strain evidence="5">cv. Old Blush</strain>
    </source>
</reference>
<feature type="region of interest" description="Disordered" evidence="1">
    <location>
        <begin position="493"/>
        <end position="578"/>
    </location>
</feature>
<feature type="compositionally biased region" description="Basic residues" evidence="1">
    <location>
        <begin position="538"/>
        <end position="556"/>
    </location>
</feature>
<dbReference type="InterPro" id="IPR025312">
    <property type="entry name" value="DUF4216"/>
</dbReference>
<evidence type="ECO:0000259" key="3">
    <source>
        <dbReference type="Pfam" id="PF13960"/>
    </source>
</evidence>
<evidence type="ECO:0000259" key="2">
    <source>
        <dbReference type="Pfam" id="PF13952"/>
    </source>
</evidence>
<feature type="compositionally biased region" description="Basic and acidic residues" evidence="1">
    <location>
        <begin position="523"/>
        <end position="537"/>
    </location>
</feature>
<feature type="domain" description="DUF4218" evidence="3">
    <location>
        <begin position="106"/>
        <end position="212"/>
    </location>
</feature>
<feature type="domain" description="DUF4216" evidence="2">
    <location>
        <begin position="385"/>
        <end position="453"/>
    </location>
</feature>
<evidence type="ECO:0000313" key="4">
    <source>
        <dbReference type="EMBL" id="PRQ47018.1"/>
    </source>
</evidence>
<dbReference type="STRING" id="74649.A0A2P6RKQ4"/>
<keyword evidence="5" id="KW-1185">Reference proteome</keyword>
<gene>
    <name evidence="4" type="ORF">RchiOBHm_Chr2g0095191</name>
</gene>
<comment type="caution">
    <text evidence="4">The sequence shown here is derived from an EMBL/GenBank/DDBJ whole genome shotgun (WGS) entry which is preliminary data.</text>
</comment>
<dbReference type="PANTHER" id="PTHR48258:SF9">
    <property type="entry name" value="OS01G0348150 PROTEIN"/>
    <property type="match status" value="1"/>
</dbReference>
<sequence>MVDMGIKTDLKPTPGLKRAKLPLASWNLLIDEKKILCSSFFNMMVPVRFCSNIRNLVSMEDLRLVGLKSHDCHTIMQILLPVALQSVLEKPVRYAIIRLCLLFKAICSKVIDVSKLQQMQADLIDTVCLLEKFFPPSFFYVMIHLTVHLVREVELCGPVFLRWMYPFERYMKVFREYVRSHHFPEGCIAENYIVEEAIEFCSERMLREDDTTVGIPSRSLSGLCNGSKPLSGATMLTASAKELRLAHLCVLRNTEDAMPYFKEHMELLELTFPKFKKNERWLREKQNATFGDLLKERVANAMRVPDNDVSETIRWMVGVPRHEVPTFSGYHVSGVDFNTKARDNVKSVQNSGAFLLADAMQVASTKDRKPRTDDMDFYGVIKTIWEVDYYKFRVPLFKCDWVESSRGIKVDNLGFTLVKLNRIGHLNDPFVLATHVKQVFYIEDPLNAEWSVVVRCPDKDYEGANDECEDPEIMGPSNRAAAAAKAITLRMKTVQMKRTSSKDAGPSTTPKALSPNKRVVSAKKKEVSPKKKVVETKKKTRSPKKKTKAVSKKSVSKTKSGNSSKSNKTKDGDDEEDLDATGGLKLLRQGMVTMNHITRRLIRGRKLTIQINDKGEPYGKAAKEMQSYIGVLARTKILIVIGDWREVDPDEKQKIWESIQDAYVIPKEYKKLVITSAVNKWREFKSKLTNKYIIPYMDTPELLENPPDDYRCVKKADWDIFVADRISEKFQQWFV</sequence>
<dbReference type="InterPro" id="IPR025452">
    <property type="entry name" value="DUF4218"/>
</dbReference>
<dbReference type="Proteomes" id="UP000238479">
    <property type="component" value="Chromosome 2"/>
</dbReference>